<dbReference type="EMBL" id="JAKEVY010000001">
    <property type="protein sequence ID" value="MCF1713036.1"/>
    <property type="molecule type" value="Genomic_DNA"/>
</dbReference>
<dbReference type="Proteomes" id="UP001200145">
    <property type="component" value="Unassembled WGS sequence"/>
</dbReference>
<sequence>MIHQKTIPQTVKGLVASGCVSNYATFSTTYGTHQSESLEEAYIRGHIDGGQEKEAEMFRMAKALFVKGEGYISEFTNGLLEVANKLQITVFKFWLKFEVWDSCKLIIVVKIEDYIDDKIDELYKAAQSLSDDISKNNFVIDYAITYYSEKLNVDRLVSDGFDRFYEHTPIPC</sequence>
<keyword evidence="2" id="KW-1185">Reference proteome</keyword>
<gene>
    <name evidence="1" type="ORF">L0U88_00150</name>
</gene>
<name>A0ABS9BEC3_9BACT</name>
<protein>
    <submittedName>
        <fullName evidence="1">Uncharacterized protein</fullName>
    </submittedName>
</protein>
<evidence type="ECO:0000313" key="1">
    <source>
        <dbReference type="EMBL" id="MCF1713036.1"/>
    </source>
</evidence>
<dbReference type="RefSeq" id="WP_234863454.1">
    <property type="nucleotide sequence ID" value="NZ_JAKEVY010000001.1"/>
</dbReference>
<accession>A0ABS9BEC3</accession>
<organism evidence="1 2">
    <name type="scientific">Flavihumibacter fluminis</name>
    <dbReference type="NCBI Taxonomy" id="2909236"/>
    <lineage>
        <taxon>Bacteria</taxon>
        <taxon>Pseudomonadati</taxon>
        <taxon>Bacteroidota</taxon>
        <taxon>Chitinophagia</taxon>
        <taxon>Chitinophagales</taxon>
        <taxon>Chitinophagaceae</taxon>
        <taxon>Flavihumibacter</taxon>
    </lineage>
</organism>
<evidence type="ECO:0000313" key="2">
    <source>
        <dbReference type="Proteomes" id="UP001200145"/>
    </source>
</evidence>
<proteinExistence type="predicted"/>
<comment type="caution">
    <text evidence="1">The sequence shown here is derived from an EMBL/GenBank/DDBJ whole genome shotgun (WGS) entry which is preliminary data.</text>
</comment>
<reference evidence="1 2" key="1">
    <citation type="submission" date="2022-01" db="EMBL/GenBank/DDBJ databases">
        <title>Flavihumibacter sp. nov., isolated from sediment of a river.</title>
        <authorList>
            <person name="Liu H."/>
        </authorList>
    </citation>
    <scope>NUCLEOTIDE SEQUENCE [LARGE SCALE GENOMIC DNA]</scope>
    <source>
        <strain evidence="1 2">RY-1</strain>
    </source>
</reference>